<evidence type="ECO:0000256" key="8">
    <source>
        <dbReference type="ARBA" id="ARBA00007743"/>
    </source>
</evidence>
<dbReference type="GO" id="GO:0055037">
    <property type="term" value="C:recycling endosome"/>
    <property type="evidence" value="ECO:0007669"/>
    <property type="project" value="UniProtKB-SubCell"/>
</dbReference>
<evidence type="ECO:0000256" key="2">
    <source>
        <dbReference type="ARBA" id="ARBA00004172"/>
    </source>
</evidence>
<dbReference type="InterPro" id="IPR044234">
    <property type="entry name" value="TMEM230"/>
</dbReference>
<feature type="transmembrane region" description="Helical" evidence="19">
    <location>
        <begin position="93"/>
        <end position="114"/>
    </location>
</feature>
<evidence type="ECO:0000256" key="10">
    <source>
        <dbReference type="ARBA" id="ARBA00022753"/>
    </source>
</evidence>
<keyword evidence="11 19" id="KW-1133">Transmembrane helix</keyword>
<comment type="function">
    <text evidence="16">Involved in trafficking and recycling of synaptic vesicles.</text>
</comment>
<protein>
    <recommendedName>
        <fullName evidence="17">Transmembrane protein 230</fullName>
    </recommendedName>
</protein>
<keyword evidence="12" id="KW-0770">Synapse</keyword>
<dbReference type="PANTHER" id="PTHR15664">
    <property type="entry name" value="C20ORF30 PROTEIN"/>
    <property type="match status" value="1"/>
</dbReference>
<keyword evidence="9 19" id="KW-0812">Transmembrane</keyword>
<evidence type="ECO:0000256" key="7">
    <source>
        <dbReference type="ARBA" id="ARBA00004603"/>
    </source>
</evidence>
<reference evidence="20" key="1">
    <citation type="submission" date="2023-07" db="EMBL/GenBank/DDBJ databases">
        <authorList>
            <consortium name="AG Swart"/>
            <person name="Singh M."/>
            <person name="Singh A."/>
            <person name="Seah K."/>
            <person name="Emmerich C."/>
        </authorList>
    </citation>
    <scope>NUCLEOTIDE SEQUENCE</scope>
    <source>
        <strain evidence="20">DP1</strain>
    </source>
</reference>
<dbReference type="GO" id="GO:0005769">
    <property type="term" value="C:early endosome"/>
    <property type="evidence" value="ECO:0007669"/>
    <property type="project" value="UniProtKB-SubCell"/>
</dbReference>
<dbReference type="GO" id="GO:0005770">
    <property type="term" value="C:late endosome"/>
    <property type="evidence" value="ECO:0007669"/>
    <property type="project" value="UniProtKB-SubCell"/>
</dbReference>
<name>A0AAD2D7S6_EUPCR</name>
<dbReference type="GO" id="GO:0005794">
    <property type="term" value="C:Golgi apparatus"/>
    <property type="evidence" value="ECO:0007669"/>
    <property type="project" value="UniProtKB-SubCell"/>
</dbReference>
<gene>
    <name evidence="20" type="ORF">ECRASSUSDP1_LOCUS25981</name>
</gene>
<feature type="compositionally biased region" description="Basic and acidic residues" evidence="18">
    <location>
        <begin position="1"/>
        <end position="11"/>
    </location>
</feature>
<proteinExistence type="inferred from homology"/>
<evidence type="ECO:0000256" key="16">
    <source>
        <dbReference type="ARBA" id="ARBA00024003"/>
    </source>
</evidence>
<keyword evidence="15" id="KW-0968">Cytoplasmic vesicle</keyword>
<keyword evidence="10" id="KW-0967">Endosome</keyword>
<comment type="subcellular location">
    <subcellularLocation>
        <location evidence="5">Cytoplasmic vesicle</location>
        <location evidence="5">Autophagosome</location>
    </subcellularLocation>
    <subcellularLocation>
        <location evidence="3">Cytoplasmic vesicle</location>
        <location evidence="3">Secretory vesicle</location>
        <location evidence="3">Synaptic vesicle</location>
    </subcellularLocation>
    <subcellularLocation>
        <location evidence="4">Early endosome</location>
    </subcellularLocation>
    <subcellularLocation>
        <location evidence="6">Golgi apparatus</location>
        <location evidence="6">trans-Golgi network</location>
    </subcellularLocation>
    <subcellularLocation>
        <location evidence="7">Late endosome</location>
    </subcellularLocation>
    <subcellularLocation>
        <location evidence="1">Membrane</location>
        <topology evidence="1">Multi-pass membrane protein</topology>
    </subcellularLocation>
    <subcellularLocation>
        <location evidence="2">Recycling endosome</location>
    </subcellularLocation>
</comment>
<evidence type="ECO:0000256" key="1">
    <source>
        <dbReference type="ARBA" id="ARBA00004141"/>
    </source>
</evidence>
<evidence type="ECO:0000256" key="19">
    <source>
        <dbReference type="SAM" id="Phobius"/>
    </source>
</evidence>
<dbReference type="Pfam" id="PF05915">
    <property type="entry name" value="TMEM_230_134"/>
    <property type="match status" value="1"/>
</dbReference>
<accession>A0AAD2D7S6</accession>
<dbReference type="GO" id="GO:0005776">
    <property type="term" value="C:autophagosome"/>
    <property type="evidence" value="ECO:0007669"/>
    <property type="project" value="UniProtKB-SubCell"/>
</dbReference>
<evidence type="ECO:0000256" key="14">
    <source>
        <dbReference type="ARBA" id="ARBA00023136"/>
    </source>
</evidence>
<sequence length="134" mass="15805">MDSLKNRKVLDHSAVPESSKDEEDETEIANMYTTEEFRNYSRKLHKKQPKNYFFKQKIPWKTIIACIIFFILGSLFLGIGIHKWVLTSLSECYEFLLLGLIMFIPGSYHTFLLIQILRGVPEYTYDLLDVFDQE</sequence>
<evidence type="ECO:0000256" key="6">
    <source>
        <dbReference type="ARBA" id="ARBA00004601"/>
    </source>
</evidence>
<evidence type="ECO:0000313" key="20">
    <source>
        <dbReference type="EMBL" id="CAI2384454.1"/>
    </source>
</evidence>
<evidence type="ECO:0000256" key="5">
    <source>
        <dbReference type="ARBA" id="ARBA00004419"/>
    </source>
</evidence>
<evidence type="ECO:0000256" key="4">
    <source>
        <dbReference type="ARBA" id="ARBA00004412"/>
    </source>
</evidence>
<keyword evidence="14 19" id="KW-0472">Membrane</keyword>
<dbReference type="InterPro" id="IPR008590">
    <property type="entry name" value="TMEM_230/134"/>
</dbReference>
<evidence type="ECO:0000313" key="21">
    <source>
        <dbReference type="Proteomes" id="UP001295684"/>
    </source>
</evidence>
<dbReference type="AlphaFoldDB" id="A0AAD2D7S6"/>
<dbReference type="PANTHER" id="PTHR15664:SF6">
    <property type="entry name" value="TRANSMEMBRANE PROTEIN 230"/>
    <property type="match status" value="1"/>
</dbReference>
<evidence type="ECO:0000256" key="11">
    <source>
        <dbReference type="ARBA" id="ARBA00022989"/>
    </source>
</evidence>
<evidence type="ECO:0000256" key="13">
    <source>
        <dbReference type="ARBA" id="ARBA00023034"/>
    </source>
</evidence>
<keyword evidence="21" id="KW-1185">Reference proteome</keyword>
<evidence type="ECO:0000256" key="17">
    <source>
        <dbReference type="ARBA" id="ARBA00024088"/>
    </source>
</evidence>
<dbReference type="GO" id="GO:0016020">
    <property type="term" value="C:membrane"/>
    <property type="evidence" value="ECO:0007669"/>
    <property type="project" value="UniProtKB-SubCell"/>
</dbReference>
<dbReference type="Proteomes" id="UP001295684">
    <property type="component" value="Unassembled WGS sequence"/>
</dbReference>
<organism evidence="20 21">
    <name type="scientific">Euplotes crassus</name>
    <dbReference type="NCBI Taxonomy" id="5936"/>
    <lineage>
        <taxon>Eukaryota</taxon>
        <taxon>Sar</taxon>
        <taxon>Alveolata</taxon>
        <taxon>Ciliophora</taxon>
        <taxon>Intramacronucleata</taxon>
        <taxon>Spirotrichea</taxon>
        <taxon>Hypotrichia</taxon>
        <taxon>Euplotida</taxon>
        <taxon>Euplotidae</taxon>
        <taxon>Moneuplotes</taxon>
    </lineage>
</organism>
<evidence type="ECO:0000256" key="9">
    <source>
        <dbReference type="ARBA" id="ARBA00022692"/>
    </source>
</evidence>
<feature type="region of interest" description="Disordered" evidence="18">
    <location>
        <begin position="1"/>
        <end position="27"/>
    </location>
</feature>
<evidence type="ECO:0000256" key="18">
    <source>
        <dbReference type="SAM" id="MobiDB-lite"/>
    </source>
</evidence>
<evidence type="ECO:0000256" key="12">
    <source>
        <dbReference type="ARBA" id="ARBA00023018"/>
    </source>
</evidence>
<feature type="transmembrane region" description="Helical" evidence="19">
    <location>
        <begin position="58"/>
        <end position="81"/>
    </location>
</feature>
<comment type="caution">
    <text evidence="20">The sequence shown here is derived from an EMBL/GenBank/DDBJ whole genome shotgun (WGS) entry which is preliminary data.</text>
</comment>
<evidence type="ECO:0000256" key="15">
    <source>
        <dbReference type="ARBA" id="ARBA00023329"/>
    </source>
</evidence>
<dbReference type="EMBL" id="CAMPGE010026789">
    <property type="protein sequence ID" value="CAI2384454.1"/>
    <property type="molecule type" value="Genomic_DNA"/>
</dbReference>
<keyword evidence="13" id="KW-0333">Golgi apparatus</keyword>
<evidence type="ECO:0000256" key="3">
    <source>
        <dbReference type="ARBA" id="ARBA00004234"/>
    </source>
</evidence>
<comment type="similarity">
    <text evidence="8">Belongs to the TMEM134/TMEM230 family.</text>
</comment>